<dbReference type="GO" id="GO:0000160">
    <property type="term" value="P:phosphorelay signal transduction system"/>
    <property type="evidence" value="ECO:0007669"/>
    <property type="project" value="InterPro"/>
</dbReference>
<gene>
    <name evidence="3" type="ORF">SAMN02745165_01922</name>
</gene>
<dbReference type="Proteomes" id="UP000184171">
    <property type="component" value="Unassembled WGS sequence"/>
</dbReference>
<dbReference type="PROSITE" id="PS50110">
    <property type="entry name" value="RESPONSE_REGULATORY"/>
    <property type="match status" value="1"/>
</dbReference>
<dbReference type="RefSeq" id="WP_072908284.1">
    <property type="nucleotide sequence ID" value="NZ_FQZT01000006.1"/>
</dbReference>
<comment type="caution">
    <text evidence="1">Lacks conserved residue(s) required for the propagation of feature annotation.</text>
</comment>
<evidence type="ECO:0000259" key="2">
    <source>
        <dbReference type="PROSITE" id="PS50110"/>
    </source>
</evidence>
<dbReference type="InterPro" id="IPR011006">
    <property type="entry name" value="CheY-like_superfamily"/>
</dbReference>
<evidence type="ECO:0000256" key="1">
    <source>
        <dbReference type="PROSITE-ProRule" id="PRU00169"/>
    </source>
</evidence>
<protein>
    <submittedName>
        <fullName evidence="3">Response regulator receiver domain-containing protein</fullName>
    </submittedName>
</protein>
<evidence type="ECO:0000313" key="4">
    <source>
        <dbReference type="Proteomes" id="UP000184171"/>
    </source>
</evidence>
<dbReference type="SUPFAM" id="SSF52172">
    <property type="entry name" value="CheY-like"/>
    <property type="match status" value="1"/>
</dbReference>
<sequence length="233" mass="27048">MNPPPLKILAFDSEQLLLWALKRAGKSRSLEIETASSLPQAYNEIEQHHFDLYLIAYDSRDKNRLKLLQAIDEKYPYVPIIIMTTNEVNCYHLNDEIKSVRHHGSWHLLEKPFRLEKILGFIDLLFHNVEHLKKAAPDLVHHFDNEKRGQFRRSHILPLDYSYPSIVKGKEIKTYTSGIVTDISDCGLGLLSRSPLEEEMLIQFGDTMLRQYGIVAWSTKLEKETYRAGIKLC</sequence>
<dbReference type="Pfam" id="PF00072">
    <property type="entry name" value="Response_reg"/>
    <property type="match status" value="1"/>
</dbReference>
<dbReference type="STRING" id="1122189.SAMN02745165_01922"/>
<feature type="domain" description="Response regulatory" evidence="2">
    <location>
        <begin position="7"/>
        <end position="126"/>
    </location>
</feature>
<dbReference type="InterPro" id="IPR001789">
    <property type="entry name" value="Sig_transdc_resp-reg_receiver"/>
</dbReference>
<proteinExistence type="predicted"/>
<dbReference type="EMBL" id="FQZT01000006">
    <property type="protein sequence ID" value="SHJ27091.1"/>
    <property type="molecule type" value="Genomic_DNA"/>
</dbReference>
<dbReference type="OrthoDB" id="8906365at2"/>
<reference evidence="3 4" key="1">
    <citation type="submission" date="2016-11" db="EMBL/GenBank/DDBJ databases">
        <authorList>
            <person name="Jaros S."/>
            <person name="Januszkiewicz K."/>
            <person name="Wedrychowicz H."/>
        </authorList>
    </citation>
    <scope>NUCLEOTIDE SEQUENCE [LARGE SCALE GENOMIC DNA]</scope>
    <source>
        <strain evidence="3 4">DSM 5091</strain>
    </source>
</reference>
<dbReference type="CDD" id="cd00156">
    <property type="entry name" value="REC"/>
    <property type="match status" value="1"/>
</dbReference>
<organism evidence="3 4">
    <name type="scientific">Malonomonas rubra DSM 5091</name>
    <dbReference type="NCBI Taxonomy" id="1122189"/>
    <lineage>
        <taxon>Bacteria</taxon>
        <taxon>Pseudomonadati</taxon>
        <taxon>Thermodesulfobacteriota</taxon>
        <taxon>Desulfuromonadia</taxon>
        <taxon>Desulfuromonadales</taxon>
        <taxon>Geopsychrobacteraceae</taxon>
        <taxon>Malonomonas</taxon>
    </lineage>
</organism>
<evidence type="ECO:0000313" key="3">
    <source>
        <dbReference type="EMBL" id="SHJ27091.1"/>
    </source>
</evidence>
<name>A0A1M6HY34_MALRU</name>
<dbReference type="Gene3D" id="3.40.50.2300">
    <property type="match status" value="1"/>
</dbReference>
<accession>A0A1M6HY34</accession>
<keyword evidence="4" id="KW-1185">Reference proteome</keyword>
<dbReference type="AlphaFoldDB" id="A0A1M6HY34"/>